<evidence type="ECO:0000313" key="2">
    <source>
        <dbReference type="EMBL" id="CAF3405501.1"/>
    </source>
</evidence>
<gene>
    <name evidence="2" type="ORF">KIK155_LOCUS8534</name>
    <name evidence="3" type="ORF">TOA249_LOCUS22936</name>
</gene>
<reference evidence="2" key="1">
    <citation type="submission" date="2021-02" db="EMBL/GenBank/DDBJ databases">
        <authorList>
            <person name="Nowell W R."/>
        </authorList>
    </citation>
    <scope>NUCLEOTIDE SEQUENCE</scope>
</reference>
<protein>
    <recommendedName>
        <fullName evidence="5">SGNH hydrolase-type esterase domain-containing protein</fullName>
    </recommendedName>
</protein>
<sequence length="296" mass="34069">MDNQHSSSINYFVFGDSHAKCIRSNIAASSYNLITRSIPGLKWIDRYDRKLSLYALLSLAEMNSSLSKANAILLLIGTNSVRTTPAAEIILEIQQILLLLQQMYPHLNQPKNITISSTFPSLKTTRPFPTKISLIFNINLYNEELKLLSSRMNFNVIGFLINNNHLANDNMHIQSRFYHLIFDSIINHFNELIQATATTAASNPPLASASNSTTTKENSPRSSNRSRESLSRRNKQRHQQMKIKQRQHTIKRNIYNQWTIEQIKEYLHSLHVHMVSFHKFTTTLFDCSSIMNMIKM</sequence>
<accession>A0A818AGJ2</accession>
<dbReference type="EMBL" id="CAJOBS010002142">
    <property type="protein sequence ID" value="CAF4794223.1"/>
    <property type="molecule type" value="Genomic_DNA"/>
</dbReference>
<feature type="compositionally biased region" description="Low complexity" evidence="1">
    <location>
        <begin position="203"/>
        <end position="213"/>
    </location>
</feature>
<dbReference type="Proteomes" id="UP000663838">
    <property type="component" value="Unassembled WGS sequence"/>
</dbReference>
<dbReference type="EMBL" id="CAJNYV010001125">
    <property type="protein sequence ID" value="CAF3405501.1"/>
    <property type="molecule type" value="Genomic_DNA"/>
</dbReference>
<dbReference type="InterPro" id="IPR036514">
    <property type="entry name" value="SGNH_hydro_sf"/>
</dbReference>
<dbReference type="AlphaFoldDB" id="A0A818AGJ2"/>
<evidence type="ECO:0008006" key="5">
    <source>
        <dbReference type="Google" id="ProtNLM"/>
    </source>
</evidence>
<comment type="caution">
    <text evidence="2">The sequence shown here is derived from an EMBL/GenBank/DDBJ whole genome shotgun (WGS) entry which is preliminary data.</text>
</comment>
<feature type="region of interest" description="Disordered" evidence="1">
    <location>
        <begin position="203"/>
        <end position="246"/>
    </location>
</feature>
<evidence type="ECO:0000313" key="3">
    <source>
        <dbReference type="EMBL" id="CAF4794223.1"/>
    </source>
</evidence>
<proteinExistence type="predicted"/>
<dbReference type="Proteomes" id="UP000663865">
    <property type="component" value="Unassembled WGS sequence"/>
</dbReference>
<evidence type="ECO:0000313" key="4">
    <source>
        <dbReference type="Proteomes" id="UP000663865"/>
    </source>
</evidence>
<dbReference type="SUPFAM" id="SSF52266">
    <property type="entry name" value="SGNH hydrolase"/>
    <property type="match status" value="1"/>
</dbReference>
<organism evidence="2 4">
    <name type="scientific">Rotaria socialis</name>
    <dbReference type="NCBI Taxonomy" id="392032"/>
    <lineage>
        <taxon>Eukaryota</taxon>
        <taxon>Metazoa</taxon>
        <taxon>Spiralia</taxon>
        <taxon>Gnathifera</taxon>
        <taxon>Rotifera</taxon>
        <taxon>Eurotatoria</taxon>
        <taxon>Bdelloidea</taxon>
        <taxon>Philodinida</taxon>
        <taxon>Philodinidae</taxon>
        <taxon>Rotaria</taxon>
    </lineage>
</organism>
<feature type="compositionally biased region" description="Basic residues" evidence="1">
    <location>
        <begin position="232"/>
        <end position="246"/>
    </location>
</feature>
<dbReference type="Gene3D" id="3.40.50.1110">
    <property type="entry name" value="SGNH hydrolase"/>
    <property type="match status" value="1"/>
</dbReference>
<name>A0A818AGJ2_9BILA</name>
<evidence type="ECO:0000256" key="1">
    <source>
        <dbReference type="SAM" id="MobiDB-lite"/>
    </source>
</evidence>